<comment type="caution">
    <text evidence="6">The sequence shown here is derived from an EMBL/GenBank/DDBJ whole genome shotgun (WGS) entry which is preliminary data.</text>
</comment>
<evidence type="ECO:0000313" key="7">
    <source>
        <dbReference type="Proteomes" id="UP000266376"/>
    </source>
</evidence>
<dbReference type="InterPro" id="IPR050678">
    <property type="entry name" value="DNA_Partitioning_ATPase"/>
</dbReference>
<dbReference type="FunFam" id="3.40.50.300:FF:000285">
    <property type="entry name" value="Sporulation initiation inhibitor Soj"/>
    <property type="match status" value="1"/>
</dbReference>
<accession>A0A395XI31</accession>
<evidence type="ECO:0000256" key="4">
    <source>
        <dbReference type="ARBA" id="ARBA00071824"/>
    </source>
</evidence>
<gene>
    <name evidence="6" type="ORF">DWV67_12980</name>
</gene>
<evidence type="ECO:0000256" key="2">
    <source>
        <dbReference type="ARBA" id="ARBA00049360"/>
    </source>
</evidence>
<dbReference type="EMBL" id="QSAJ01000038">
    <property type="protein sequence ID" value="RGW50906.1"/>
    <property type="molecule type" value="Genomic_DNA"/>
</dbReference>
<dbReference type="InterPro" id="IPR025669">
    <property type="entry name" value="AAA_dom"/>
</dbReference>
<dbReference type="InterPro" id="IPR027417">
    <property type="entry name" value="P-loop_NTPase"/>
</dbReference>
<dbReference type="AlphaFoldDB" id="A0A395XI31"/>
<dbReference type="PANTHER" id="PTHR13696">
    <property type="entry name" value="P-LOOP CONTAINING NUCLEOSIDE TRIPHOSPHATE HYDROLASE"/>
    <property type="match status" value="1"/>
</dbReference>
<reference evidence="6 7" key="1">
    <citation type="submission" date="2018-08" db="EMBL/GenBank/DDBJ databases">
        <title>A genome reference for cultivated species of the human gut microbiota.</title>
        <authorList>
            <person name="Zou Y."/>
            <person name="Xue W."/>
            <person name="Luo G."/>
        </authorList>
    </citation>
    <scope>NUCLEOTIDE SEQUENCE [LARGE SCALE GENOMIC DNA]</scope>
    <source>
        <strain evidence="6 7">AF12-11</strain>
    </source>
</reference>
<name>A0A395XI31_9FIRM</name>
<sequence length="275" mass="30295">MTKCKVIALANQKGGTAKTTTTLNLGIGLAHQGRKVLLVDADPQGDLTTALGWTNADSLPITLETQMKKILQDEPFVYNEGILHHKEGVDIVPTNIELSGMEISLVNAMSREQTLKLYLANLKKDYDYILIDCMPSLGMLTINALAAADSVIVPVQAHYLPLKGMTQLMKTIGKVQRQLNPNLKIDGVLLTLADMRTKLAKTTEDSLRENYGRYIRIFKTIIPVAITAAESSAAGQSIYEYDKNGTVAKAYAEFTREVIQCGEKQRNKHESSLSR</sequence>
<comment type="catalytic activity">
    <reaction evidence="2">
        <text>ATP + H2O = ADP + phosphate + H(+)</text>
        <dbReference type="Rhea" id="RHEA:13065"/>
        <dbReference type="ChEBI" id="CHEBI:15377"/>
        <dbReference type="ChEBI" id="CHEBI:15378"/>
        <dbReference type="ChEBI" id="CHEBI:30616"/>
        <dbReference type="ChEBI" id="CHEBI:43474"/>
        <dbReference type="ChEBI" id="CHEBI:456216"/>
    </reaction>
</comment>
<evidence type="ECO:0000256" key="1">
    <source>
        <dbReference type="ARBA" id="ARBA00006976"/>
    </source>
</evidence>
<dbReference type="PANTHER" id="PTHR13696:SF99">
    <property type="entry name" value="COBYRINIC ACID AC-DIAMIDE SYNTHASE"/>
    <property type="match status" value="1"/>
</dbReference>
<dbReference type="SUPFAM" id="SSF52540">
    <property type="entry name" value="P-loop containing nucleoside triphosphate hydrolases"/>
    <property type="match status" value="1"/>
</dbReference>
<comment type="similarity">
    <text evidence="1">Belongs to the ParA family.</text>
</comment>
<dbReference type="Pfam" id="PF13614">
    <property type="entry name" value="AAA_31"/>
    <property type="match status" value="1"/>
</dbReference>
<dbReference type="Gene3D" id="3.40.50.300">
    <property type="entry name" value="P-loop containing nucleotide triphosphate hydrolases"/>
    <property type="match status" value="1"/>
</dbReference>
<evidence type="ECO:0000259" key="5">
    <source>
        <dbReference type="Pfam" id="PF13614"/>
    </source>
</evidence>
<organism evidence="6 7">
    <name type="scientific">Dorea formicigenerans</name>
    <dbReference type="NCBI Taxonomy" id="39486"/>
    <lineage>
        <taxon>Bacteria</taxon>
        <taxon>Bacillati</taxon>
        <taxon>Bacillota</taxon>
        <taxon>Clostridia</taxon>
        <taxon>Lachnospirales</taxon>
        <taxon>Lachnospiraceae</taxon>
        <taxon>Dorea</taxon>
    </lineage>
</organism>
<feature type="domain" description="AAA" evidence="5">
    <location>
        <begin position="5"/>
        <end position="185"/>
    </location>
</feature>
<comment type="subunit">
    <text evidence="3">Dimerizes in the presence of ATP but not ADP; ATP-binding is required for double-stranded (ds)DNA-binding. Interacts with DnaA.</text>
</comment>
<evidence type="ECO:0000256" key="3">
    <source>
        <dbReference type="ARBA" id="ARBA00062323"/>
    </source>
</evidence>
<evidence type="ECO:0000313" key="6">
    <source>
        <dbReference type="EMBL" id="RGW50906.1"/>
    </source>
</evidence>
<dbReference type="CDD" id="cd02042">
    <property type="entry name" value="ParAB_family"/>
    <property type="match status" value="1"/>
</dbReference>
<protein>
    <recommendedName>
        <fullName evidence="4">Sporulation initiation inhibitor protein Soj</fullName>
    </recommendedName>
</protein>
<dbReference type="Proteomes" id="UP000266376">
    <property type="component" value="Unassembled WGS sequence"/>
</dbReference>
<proteinExistence type="inferred from homology"/>